<dbReference type="Proteomes" id="UP000253318">
    <property type="component" value="Unassembled WGS sequence"/>
</dbReference>
<dbReference type="EMBL" id="QEIN01000279">
    <property type="protein sequence ID" value="RCV50560.1"/>
    <property type="molecule type" value="Genomic_DNA"/>
</dbReference>
<keyword evidence="1" id="KW-1133">Transmembrane helix</keyword>
<evidence type="ECO:0000256" key="1">
    <source>
        <dbReference type="SAM" id="Phobius"/>
    </source>
</evidence>
<feature type="domain" description="Outer membrane channel protein CpnT-like N-terminal" evidence="2">
    <location>
        <begin position="8"/>
        <end position="134"/>
    </location>
</feature>
<evidence type="ECO:0000313" key="3">
    <source>
        <dbReference type="EMBL" id="RCV50560.1"/>
    </source>
</evidence>
<keyword evidence="1" id="KW-0812">Transmembrane</keyword>
<feature type="transmembrane region" description="Helical" evidence="1">
    <location>
        <begin position="122"/>
        <end position="142"/>
    </location>
</feature>
<reference evidence="3 4" key="1">
    <citation type="submission" date="2018-04" db="EMBL/GenBank/DDBJ databases">
        <title>Novel actinobacteria from marine sediment.</title>
        <authorList>
            <person name="Ng Z.Y."/>
            <person name="Tan G.Y.A."/>
        </authorList>
    </citation>
    <scope>NUCLEOTIDE SEQUENCE [LARGE SCALE GENOMIC DNA]</scope>
    <source>
        <strain evidence="3 4">TPS81</strain>
    </source>
</reference>
<keyword evidence="4" id="KW-1185">Reference proteome</keyword>
<proteinExistence type="predicted"/>
<name>A0A368SZ26_9ACTN</name>
<organism evidence="3 4">
    <name type="scientific">Marinitenerispora sediminis</name>
    <dbReference type="NCBI Taxonomy" id="1931232"/>
    <lineage>
        <taxon>Bacteria</taxon>
        <taxon>Bacillati</taxon>
        <taxon>Actinomycetota</taxon>
        <taxon>Actinomycetes</taxon>
        <taxon>Streptosporangiales</taxon>
        <taxon>Nocardiopsidaceae</taxon>
        <taxon>Marinitenerispora</taxon>
    </lineage>
</organism>
<keyword evidence="1" id="KW-0472">Membrane</keyword>
<feature type="non-terminal residue" evidence="3">
    <location>
        <position position="246"/>
    </location>
</feature>
<accession>A0A368SZ26</accession>
<dbReference type="Pfam" id="PF25547">
    <property type="entry name" value="WXG100_2"/>
    <property type="match status" value="1"/>
</dbReference>
<sequence length="246" mass="27584">MELPDELANLFYGLTGTKWPKVDEDRLRQLGDVYGTTKYILETDLPELVVILRRKVEVTFDGYSNEFFQESLNQFTAGKNDYVGKAAELAAEIEKYAKEAANQVEYAKWMVIAQLIQLALEIAWAISMAFWTGGSSLAWIPMFRFIRNQLIRRIINWLVWTLLGNVAIAVLFAYAMDAIIQRIQIAEGNREENDDELTRMALLGGVVEGLLSAGLSTGFDAIISKELSGIFGKNLDDLANIDPPPP</sequence>
<evidence type="ECO:0000313" key="4">
    <source>
        <dbReference type="Proteomes" id="UP000253318"/>
    </source>
</evidence>
<protein>
    <recommendedName>
        <fullName evidence="2">Outer membrane channel protein CpnT-like N-terminal domain-containing protein</fullName>
    </recommendedName>
</protein>
<dbReference type="AlphaFoldDB" id="A0A368SZ26"/>
<gene>
    <name evidence="3" type="ORF">DEF24_24115</name>
</gene>
<evidence type="ECO:0000259" key="2">
    <source>
        <dbReference type="Pfam" id="PF25547"/>
    </source>
</evidence>
<comment type="caution">
    <text evidence="3">The sequence shown here is derived from an EMBL/GenBank/DDBJ whole genome shotgun (WGS) entry which is preliminary data.</text>
</comment>
<dbReference type="InterPro" id="IPR057746">
    <property type="entry name" value="CpnT-like_N"/>
</dbReference>
<feature type="transmembrane region" description="Helical" evidence="1">
    <location>
        <begin position="154"/>
        <end position="176"/>
    </location>
</feature>